<dbReference type="InterPro" id="IPR001709">
    <property type="entry name" value="Flavoprot_Pyr_Nucl_cyt_Rdtase"/>
</dbReference>
<dbReference type="InterPro" id="IPR008333">
    <property type="entry name" value="Cbr1-like_FAD-bd_dom"/>
</dbReference>
<evidence type="ECO:0000256" key="1">
    <source>
        <dbReference type="ARBA" id="ARBA00034078"/>
    </source>
</evidence>
<evidence type="ECO:0000259" key="3">
    <source>
        <dbReference type="PROSITE" id="PS51384"/>
    </source>
</evidence>
<dbReference type="InterPro" id="IPR012675">
    <property type="entry name" value="Beta-grasp_dom_sf"/>
</dbReference>
<accession>A0ABS1WTU8</accession>
<name>A0ABS1WTU8_9GAMM</name>
<proteinExistence type="predicted"/>
<comment type="cofactor">
    <cofactor evidence="1">
        <name>[2Fe-2S] cluster</name>
        <dbReference type="ChEBI" id="CHEBI:190135"/>
    </cofactor>
</comment>
<dbReference type="PROSITE" id="PS51384">
    <property type="entry name" value="FAD_FR"/>
    <property type="match status" value="1"/>
</dbReference>
<dbReference type="Pfam" id="PF00175">
    <property type="entry name" value="NAD_binding_1"/>
    <property type="match status" value="1"/>
</dbReference>
<dbReference type="Gene3D" id="2.40.30.10">
    <property type="entry name" value="Translation factors"/>
    <property type="match status" value="1"/>
</dbReference>
<evidence type="ECO:0000313" key="5">
    <source>
        <dbReference type="Proteomes" id="UP000661077"/>
    </source>
</evidence>
<sequence>MQHGHVGRKRGGYLMHRARLIFQDGAELSVPVEAGQTVLEGALAVDAPLRYDCCTGSCGSCVVQCVDGTTVVDSTGKVPVNADELAEGLRPACLTRLSSDATFEMPYPLNAAPSLPAKHSGVIFNLRLAAPSVALLTLKLDRAEGLTFQSGQYVRLAAPGVGEARAYSIASTAAELPLIELMIRLVPDGKMSRWVQDTAKVGDRVRLQAPLGSFGLDDRAHRHVFVAGGTGLAPVLSMIRSLRGRGASALLCFGCTRRQDLFYVEELAALAASMPELEVRIAVMEGAEGALRSGTAVSLLDPTDFESDTVCYLCGPPPMVDAARKTLSAHGVPAGAIRAERFQPGG</sequence>
<dbReference type="InterPro" id="IPR017938">
    <property type="entry name" value="Riboflavin_synthase-like_b-brl"/>
</dbReference>
<organism evidence="4 5">
    <name type="scientific">Steroidobacter gossypii</name>
    <dbReference type="NCBI Taxonomy" id="2805490"/>
    <lineage>
        <taxon>Bacteria</taxon>
        <taxon>Pseudomonadati</taxon>
        <taxon>Pseudomonadota</taxon>
        <taxon>Gammaproteobacteria</taxon>
        <taxon>Steroidobacterales</taxon>
        <taxon>Steroidobacteraceae</taxon>
        <taxon>Steroidobacter</taxon>
    </lineage>
</organism>
<evidence type="ECO:0000313" key="4">
    <source>
        <dbReference type="EMBL" id="MBM0104397.1"/>
    </source>
</evidence>
<evidence type="ECO:0000259" key="2">
    <source>
        <dbReference type="PROSITE" id="PS51085"/>
    </source>
</evidence>
<dbReference type="SUPFAM" id="SSF54292">
    <property type="entry name" value="2Fe-2S ferredoxin-like"/>
    <property type="match status" value="1"/>
</dbReference>
<gene>
    <name evidence="4" type="ORF">JM946_06550</name>
</gene>
<protein>
    <submittedName>
        <fullName evidence="4">2Fe-2S iron-sulfur cluster binding domain-containing protein</fullName>
    </submittedName>
</protein>
<feature type="domain" description="FAD-binding FR-type" evidence="3">
    <location>
        <begin position="115"/>
        <end position="217"/>
    </location>
</feature>
<dbReference type="PRINTS" id="PR00371">
    <property type="entry name" value="FPNCR"/>
</dbReference>
<dbReference type="InterPro" id="IPR039261">
    <property type="entry name" value="FNR_nucleotide-bd"/>
</dbReference>
<dbReference type="EMBL" id="JAEVLS010000001">
    <property type="protein sequence ID" value="MBM0104397.1"/>
    <property type="molecule type" value="Genomic_DNA"/>
</dbReference>
<dbReference type="RefSeq" id="WP_203166347.1">
    <property type="nucleotide sequence ID" value="NZ_JAEVLS010000001.1"/>
</dbReference>
<dbReference type="PANTHER" id="PTHR47354">
    <property type="entry name" value="NADH OXIDOREDUCTASE HCR"/>
    <property type="match status" value="1"/>
</dbReference>
<dbReference type="PROSITE" id="PS51085">
    <property type="entry name" value="2FE2S_FER_2"/>
    <property type="match status" value="1"/>
</dbReference>
<dbReference type="InterPro" id="IPR001433">
    <property type="entry name" value="OxRdtase_FAD/NAD-bd"/>
</dbReference>
<dbReference type="InterPro" id="IPR036010">
    <property type="entry name" value="2Fe-2S_ferredoxin-like_sf"/>
</dbReference>
<dbReference type="Pfam" id="PF00970">
    <property type="entry name" value="FAD_binding_6"/>
    <property type="match status" value="1"/>
</dbReference>
<dbReference type="PRINTS" id="PR00410">
    <property type="entry name" value="PHEHYDRXLASE"/>
</dbReference>
<dbReference type="SUPFAM" id="SSF63380">
    <property type="entry name" value="Riboflavin synthase domain-like"/>
    <property type="match status" value="1"/>
</dbReference>
<dbReference type="PANTHER" id="PTHR47354:SF5">
    <property type="entry name" value="PROTEIN RFBI"/>
    <property type="match status" value="1"/>
</dbReference>
<dbReference type="InterPro" id="IPR017927">
    <property type="entry name" value="FAD-bd_FR_type"/>
</dbReference>
<dbReference type="Gene3D" id="3.10.20.30">
    <property type="match status" value="1"/>
</dbReference>
<dbReference type="InterPro" id="IPR001041">
    <property type="entry name" value="2Fe-2S_ferredoxin-type"/>
</dbReference>
<reference evidence="4 5" key="1">
    <citation type="journal article" date="2021" name="Int. J. Syst. Evol. Microbiol.">
        <title>Steroidobacter gossypii sp. nov., isolated from soil of cotton cropping field.</title>
        <authorList>
            <person name="Huang R."/>
            <person name="Yang S."/>
            <person name="Zhen C."/>
            <person name="Liu W."/>
        </authorList>
    </citation>
    <scope>NUCLEOTIDE SEQUENCE [LARGE SCALE GENOMIC DNA]</scope>
    <source>
        <strain evidence="4 5">S1-65</strain>
    </source>
</reference>
<dbReference type="Proteomes" id="UP000661077">
    <property type="component" value="Unassembled WGS sequence"/>
</dbReference>
<keyword evidence="5" id="KW-1185">Reference proteome</keyword>
<dbReference type="Pfam" id="PF00111">
    <property type="entry name" value="Fer2"/>
    <property type="match status" value="1"/>
</dbReference>
<dbReference type="InterPro" id="IPR050415">
    <property type="entry name" value="MRET"/>
</dbReference>
<dbReference type="Gene3D" id="3.40.50.80">
    <property type="entry name" value="Nucleotide-binding domain of ferredoxin-NADP reductase (FNR) module"/>
    <property type="match status" value="1"/>
</dbReference>
<feature type="domain" description="2Fe-2S ferredoxin-type" evidence="2">
    <location>
        <begin position="16"/>
        <end position="109"/>
    </location>
</feature>
<comment type="caution">
    <text evidence="4">The sequence shown here is derived from an EMBL/GenBank/DDBJ whole genome shotgun (WGS) entry which is preliminary data.</text>
</comment>
<dbReference type="SUPFAM" id="SSF52343">
    <property type="entry name" value="Ferredoxin reductase-like, C-terminal NADP-linked domain"/>
    <property type="match status" value="1"/>
</dbReference>
<dbReference type="CDD" id="cd00207">
    <property type="entry name" value="fer2"/>
    <property type="match status" value="1"/>
</dbReference>